<feature type="compositionally biased region" description="Basic and acidic residues" evidence="3">
    <location>
        <begin position="224"/>
        <end position="240"/>
    </location>
</feature>
<keyword evidence="1 2" id="KW-0129">CBS domain</keyword>
<feature type="compositionally biased region" description="Low complexity" evidence="3">
    <location>
        <begin position="279"/>
        <end position="288"/>
    </location>
</feature>
<dbReference type="InterPro" id="IPR046342">
    <property type="entry name" value="CBS_dom_sf"/>
</dbReference>
<dbReference type="RefSeq" id="WP_200597680.1">
    <property type="nucleotide sequence ID" value="NZ_JAEPBG010000021.1"/>
</dbReference>
<feature type="domain" description="CBS" evidence="4">
    <location>
        <begin position="73"/>
        <end position="131"/>
    </location>
</feature>
<proteinExistence type="predicted"/>
<dbReference type="AlphaFoldDB" id="A0A934W8B9"/>
<feature type="compositionally biased region" description="Gly residues" evidence="3">
    <location>
        <begin position="259"/>
        <end position="278"/>
    </location>
</feature>
<feature type="region of interest" description="Disordered" evidence="3">
    <location>
        <begin position="206"/>
        <end position="288"/>
    </location>
</feature>
<gene>
    <name evidence="5" type="ORF">JJB74_27815</name>
</gene>
<evidence type="ECO:0000256" key="3">
    <source>
        <dbReference type="SAM" id="MobiDB-lite"/>
    </source>
</evidence>
<dbReference type="SMART" id="SM00116">
    <property type="entry name" value="CBS"/>
    <property type="match status" value="2"/>
</dbReference>
<protein>
    <submittedName>
        <fullName evidence="5">CBS domain-containing protein</fullName>
    </submittedName>
</protein>
<reference evidence="5" key="1">
    <citation type="submission" date="2021-01" db="EMBL/GenBank/DDBJ databases">
        <title>Genome sequence of strain Noviherbaspirillum sp. DKR-6.</title>
        <authorList>
            <person name="Chaudhary D.K."/>
        </authorList>
    </citation>
    <scope>NUCLEOTIDE SEQUENCE</scope>
    <source>
        <strain evidence="5">DKR-6</strain>
    </source>
</reference>
<dbReference type="PANTHER" id="PTHR43080">
    <property type="entry name" value="CBS DOMAIN-CONTAINING PROTEIN CBSX3, MITOCHONDRIAL"/>
    <property type="match status" value="1"/>
</dbReference>
<evidence type="ECO:0000256" key="2">
    <source>
        <dbReference type="PROSITE-ProRule" id="PRU00703"/>
    </source>
</evidence>
<dbReference type="Gene3D" id="3.10.580.10">
    <property type="entry name" value="CBS-domain"/>
    <property type="match status" value="1"/>
</dbReference>
<name>A0A934W8B9_9BURK</name>
<dbReference type="Pfam" id="PF00571">
    <property type="entry name" value="CBS"/>
    <property type="match status" value="2"/>
</dbReference>
<accession>A0A934W8B9</accession>
<evidence type="ECO:0000256" key="1">
    <source>
        <dbReference type="ARBA" id="ARBA00023122"/>
    </source>
</evidence>
<dbReference type="InterPro" id="IPR000644">
    <property type="entry name" value="CBS_dom"/>
</dbReference>
<sequence length="288" mass="29169">MQTVAEIMTRDVQAIAPQDSLRRAAQLMDDLNVGALPVCVGSKLVGIVTDRDITVRGTSAGMAPETAHVDQVMSTDVRACHEHESVDDVLRQMADTQIRRIPVLASGDGRLVGMLSLGDIATRADAQIRDEQFSEVMGRVSYPSEPDRSGAGNGAADEALASNTHSAARLVGSDVLADQMNPGIEVSGTADPSEMVEVTPRELVNRNAPGSRIPNTPDGAQRVKPKEGVTVRHVAARGEDTSTGASGAPEGIDAAGAAGASGGAAGASGGTAGTGGSAGTDVGAAPQG</sequence>
<evidence type="ECO:0000259" key="4">
    <source>
        <dbReference type="PROSITE" id="PS51371"/>
    </source>
</evidence>
<dbReference type="PROSITE" id="PS51371">
    <property type="entry name" value="CBS"/>
    <property type="match status" value="2"/>
</dbReference>
<evidence type="ECO:0000313" key="5">
    <source>
        <dbReference type="EMBL" id="MBK4738447.1"/>
    </source>
</evidence>
<dbReference type="Proteomes" id="UP000622890">
    <property type="component" value="Unassembled WGS sequence"/>
</dbReference>
<keyword evidence="6" id="KW-1185">Reference proteome</keyword>
<dbReference type="PANTHER" id="PTHR43080:SF2">
    <property type="entry name" value="CBS DOMAIN-CONTAINING PROTEIN"/>
    <property type="match status" value="1"/>
</dbReference>
<dbReference type="SUPFAM" id="SSF54631">
    <property type="entry name" value="CBS-domain pair"/>
    <property type="match status" value="1"/>
</dbReference>
<dbReference type="InterPro" id="IPR051257">
    <property type="entry name" value="Diverse_CBS-Domain"/>
</dbReference>
<feature type="domain" description="CBS" evidence="4">
    <location>
        <begin position="8"/>
        <end position="65"/>
    </location>
</feature>
<dbReference type="EMBL" id="JAEPBG010000021">
    <property type="protein sequence ID" value="MBK4738447.1"/>
    <property type="molecule type" value="Genomic_DNA"/>
</dbReference>
<evidence type="ECO:0000313" key="6">
    <source>
        <dbReference type="Proteomes" id="UP000622890"/>
    </source>
</evidence>
<dbReference type="CDD" id="cd04622">
    <property type="entry name" value="CBS_pair_HRP1_like"/>
    <property type="match status" value="1"/>
</dbReference>
<comment type="caution">
    <text evidence="5">The sequence shown here is derived from an EMBL/GenBank/DDBJ whole genome shotgun (WGS) entry which is preliminary data.</text>
</comment>
<organism evidence="5 6">
    <name type="scientific">Noviherbaspirillum pedocola</name>
    <dbReference type="NCBI Taxonomy" id="2801341"/>
    <lineage>
        <taxon>Bacteria</taxon>
        <taxon>Pseudomonadati</taxon>
        <taxon>Pseudomonadota</taxon>
        <taxon>Betaproteobacteria</taxon>
        <taxon>Burkholderiales</taxon>
        <taxon>Oxalobacteraceae</taxon>
        <taxon>Noviherbaspirillum</taxon>
    </lineage>
</organism>